<sequence length="1108" mass="125614">MKALHYGALVKPSVARALADQVNATLGPVLVYLKQIIHTERERQRRYPMKWERVREPYVLQLEPRDSVVELQAPPPALRVTNWPEGRALPGKDVPLIVVRSRSSEQLSVLECAPSPAGPLVTAEQPPLPTDLVFWDGVQCVLAPTEPPRVPHVLLDTQGRTWPVRRVFEGKGPLSWRLILEGRLEEPLQLAQPSWKATLVDPLGGLRSLEDGEGLQVPFEGPLELRVDTPPAEGLLVGNNGVRFSWEQKDRRQGRGSGIWIQLLSARPTDEESTVDPRTFFCEDGVDEVWTDTSRKDSGVYKVRDARREQYRLRLDRLPPEDSTLYLPVGNNPKVQRRAALQLKDSPLPHHRGLLRLTEDPRRARSERPGWERVPWDQEPLEPARVDTWRILTDPARSGTDQQRAFVQCALGTSEFAFLEGPPGSGKTTAICELVLQLIERKKTILLCATTHFAIDNVLERLTGLYPEVEAVRLGRTDKVDPRVRNCQLDERVQALLTAWRGAPGLSGRGDGELKAMAERVVLASANLTCATTMGIGAHPFLRAEGQSGGEREERPHTRGAHFDVLIIDEASKTTLQEFLVPALLARRWIIVGDVRQLPPFTERADLEANLRSPVDENERPVFPEAHQRACLLRYRLLLRRPYREQVRWLLVEEPAVLEMLQKEAAADPEVPEGFLVRVVLRRSGAERQTSHLVTVDELERGAPEALRLSAAQWVLVEPALLARVERYLPSNLLSPREGSAPAGTAFGHRQAHWLARAHPLPEPFQERGQRIGHPREAQTQEREFLGERSWAKEVAWRLTRVHELRRSRDQDEVKRLGRQLDVLLPRVGREPVREHMDLLADISLPSVLESLQLGVRFDNPRRRSYLLQGLGPAWKARAVCLTHQHRMHADISAFPRTVFYEDAFLKDEPPGEAGDETVARRDAKHGWSFGTKLPSRRLWVDVEGRDVKGTNQAEVEAMRDVIRRFLAWAEKHPHAKANDGKRWEVACLSFYVRQEAALRDMLQKVTGTEDKHTHRFDAGNAELVCGTVDRFQGREADLVLLSMRNTSRVGFLDSPNRLNVGLTRARRLLLVFGHRHYFSRCDVGELERLAKESVSRTPRNLLERMDG</sequence>
<dbReference type="InterPro" id="IPR047187">
    <property type="entry name" value="SF1_C_Upf1"/>
</dbReference>
<proteinExistence type="inferred from homology"/>
<reference evidence="8 10" key="2">
    <citation type="submission" date="2018-08" db="EMBL/GenBank/DDBJ databases">
        <title>Genomic Encyclopedia of Archaeal and Bacterial Type Strains, Phase II (KMG-II): from individual species to whole genera.</title>
        <authorList>
            <person name="Goeker M."/>
        </authorList>
    </citation>
    <scope>NUCLEOTIDE SEQUENCE [LARGE SCALE GENOMIC DNA]</scope>
    <source>
        <strain evidence="8 10">DSM 2261</strain>
    </source>
</reference>
<gene>
    <name evidence="7" type="ORF">AA314_04060</name>
    <name evidence="8" type="ORF">ATI61_108176</name>
</gene>
<dbReference type="SUPFAM" id="SSF52540">
    <property type="entry name" value="P-loop containing nucleoside triphosphate hydrolases"/>
    <property type="match status" value="2"/>
</dbReference>
<dbReference type="KEGG" id="age:AA314_04060"/>
<dbReference type="AlphaFoldDB" id="A0AAC8Q7I6"/>
<dbReference type="Pfam" id="PF13087">
    <property type="entry name" value="AAA_12"/>
    <property type="match status" value="1"/>
</dbReference>
<keyword evidence="4 7" id="KW-0347">Helicase</keyword>
<dbReference type="Proteomes" id="UP000256345">
    <property type="component" value="Unassembled WGS sequence"/>
</dbReference>
<name>A0AAC8Q7I6_9BACT</name>
<feature type="domain" description="AAA+ ATPase" evidence="6">
    <location>
        <begin position="413"/>
        <end position="905"/>
    </location>
</feature>
<reference evidence="7 9" key="1">
    <citation type="submission" date="2015-05" db="EMBL/GenBank/DDBJ databases">
        <title>Genome assembly of Archangium gephyra DSM 2261.</title>
        <authorList>
            <person name="Sharma G."/>
            <person name="Subramanian S."/>
        </authorList>
    </citation>
    <scope>NUCLEOTIDE SEQUENCE [LARGE SCALE GENOMIC DNA]</scope>
    <source>
        <strain evidence="7 9">DSM 2261</strain>
    </source>
</reference>
<evidence type="ECO:0000256" key="3">
    <source>
        <dbReference type="ARBA" id="ARBA00022801"/>
    </source>
</evidence>
<dbReference type="RefSeq" id="WP_047856751.1">
    <property type="nucleotide sequence ID" value="NZ_CP011509.1"/>
</dbReference>
<dbReference type="GO" id="GO:0005524">
    <property type="term" value="F:ATP binding"/>
    <property type="evidence" value="ECO:0007669"/>
    <property type="project" value="UniProtKB-KW"/>
</dbReference>
<dbReference type="Proteomes" id="UP000035579">
    <property type="component" value="Chromosome"/>
</dbReference>
<comment type="similarity">
    <text evidence="1">Belongs to the DNA2/NAM7 helicase family.</text>
</comment>
<keyword evidence="3" id="KW-0378">Hydrolase</keyword>
<evidence type="ECO:0000256" key="5">
    <source>
        <dbReference type="ARBA" id="ARBA00022840"/>
    </source>
</evidence>
<organism evidence="7 9">
    <name type="scientific">Archangium gephyra</name>
    <dbReference type="NCBI Taxonomy" id="48"/>
    <lineage>
        <taxon>Bacteria</taxon>
        <taxon>Pseudomonadati</taxon>
        <taxon>Myxococcota</taxon>
        <taxon>Myxococcia</taxon>
        <taxon>Myxococcales</taxon>
        <taxon>Cystobacterineae</taxon>
        <taxon>Archangiaceae</taxon>
        <taxon>Archangium</taxon>
    </lineage>
</organism>
<dbReference type="EMBL" id="CP011509">
    <property type="protein sequence ID" value="AKJ02434.1"/>
    <property type="molecule type" value="Genomic_DNA"/>
</dbReference>
<evidence type="ECO:0000256" key="2">
    <source>
        <dbReference type="ARBA" id="ARBA00022741"/>
    </source>
</evidence>
<keyword evidence="10" id="KW-1185">Reference proteome</keyword>
<dbReference type="CDD" id="cd18808">
    <property type="entry name" value="SF1_C_Upf1"/>
    <property type="match status" value="1"/>
</dbReference>
<evidence type="ECO:0000313" key="7">
    <source>
        <dbReference type="EMBL" id="AKJ02434.1"/>
    </source>
</evidence>
<evidence type="ECO:0000259" key="6">
    <source>
        <dbReference type="SMART" id="SM00382"/>
    </source>
</evidence>
<evidence type="ECO:0000313" key="10">
    <source>
        <dbReference type="Proteomes" id="UP000256345"/>
    </source>
</evidence>
<evidence type="ECO:0000256" key="1">
    <source>
        <dbReference type="ARBA" id="ARBA00007913"/>
    </source>
</evidence>
<evidence type="ECO:0000256" key="4">
    <source>
        <dbReference type="ARBA" id="ARBA00022806"/>
    </source>
</evidence>
<dbReference type="InterPro" id="IPR027417">
    <property type="entry name" value="P-loop_NTPase"/>
</dbReference>
<dbReference type="PANTHER" id="PTHR43788">
    <property type="entry name" value="DNA2/NAM7 HELICASE FAMILY MEMBER"/>
    <property type="match status" value="1"/>
</dbReference>
<dbReference type="InterPro" id="IPR041677">
    <property type="entry name" value="DNA2/NAM7_AAA_11"/>
</dbReference>
<dbReference type="InterPro" id="IPR050534">
    <property type="entry name" value="Coronavir_polyprotein_1ab"/>
</dbReference>
<protein>
    <submittedName>
        <fullName evidence="8">AAA domain-containing protein</fullName>
    </submittedName>
    <submittedName>
        <fullName evidence="7">DNA helicase</fullName>
    </submittedName>
</protein>
<dbReference type="SMART" id="SM00382">
    <property type="entry name" value="AAA"/>
    <property type="match status" value="1"/>
</dbReference>
<keyword evidence="2" id="KW-0547">Nucleotide-binding</keyword>
<dbReference type="GO" id="GO:0043139">
    <property type="term" value="F:5'-3' DNA helicase activity"/>
    <property type="evidence" value="ECO:0007669"/>
    <property type="project" value="TreeGrafter"/>
</dbReference>
<dbReference type="EMBL" id="QUMU01000008">
    <property type="protein sequence ID" value="REG28639.1"/>
    <property type="molecule type" value="Genomic_DNA"/>
</dbReference>
<dbReference type="InterPro" id="IPR041679">
    <property type="entry name" value="DNA2/NAM7-like_C"/>
</dbReference>
<accession>A0AAC8Q7I6</accession>
<dbReference type="PANTHER" id="PTHR43788:SF8">
    <property type="entry name" value="DNA-BINDING PROTEIN SMUBP-2"/>
    <property type="match status" value="1"/>
</dbReference>
<dbReference type="GO" id="GO:0016787">
    <property type="term" value="F:hydrolase activity"/>
    <property type="evidence" value="ECO:0007669"/>
    <property type="project" value="UniProtKB-KW"/>
</dbReference>
<dbReference type="Pfam" id="PF13086">
    <property type="entry name" value="AAA_11"/>
    <property type="match status" value="2"/>
</dbReference>
<dbReference type="InterPro" id="IPR003593">
    <property type="entry name" value="AAA+_ATPase"/>
</dbReference>
<evidence type="ECO:0000313" key="9">
    <source>
        <dbReference type="Proteomes" id="UP000035579"/>
    </source>
</evidence>
<keyword evidence="5" id="KW-0067">ATP-binding</keyword>
<evidence type="ECO:0000313" key="8">
    <source>
        <dbReference type="EMBL" id="REG28639.1"/>
    </source>
</evidence>
<dbReference type="Gene3D" id="3.40.50.300">
    <property type="entry name" value="P-loop containing nucleotide triphosphate hydrolases"/>
    <property type="match status" value="3"/>
</dbReference>